<dbReference type="Pfam" id="PF00100">
    <property type="entry name" value="Zona_pellucida"/>
    <property type="match status" value="1"/>
</dbReference>
<dbReference type="InterPro" id="IPR055355">
    <property type="entry name" value="ZP-C"/>
</dbReference>
<dbReference type="InterPro" id="IPR001507">
    <property type="entry name" value="ZP_dom"/>
</dbReference>
<keyword evidence="2" id="KW-0732">Signal</keyword>
<evidence type="ECO:0000313" key="5">
    <source>
        <dbReference type="Proteomes" id="UP000824782"/>
    </source>
</evidence>
<feature type="domain" description="ZP" evidence="3">
    <location>
        <begin position="448"/>
        <end position="684"/>
    </location>
</feature>
<feature type="chain" id="PRO_5043540799" description="ZP domain-containing protein" evidence="2">
    <location>
        <begin position="22"/>
        <end position="718"/>
    </location>
</feature>
<evidence type="ECO:0000256" key="1">
    <source>
        <dbReference type="ARBA" id="ARBA00023157"/>
    </source>
</evidence>
<sequence length="718" mass="80088">MYGHTVKIVLLWSLIPTFSNAAKLSSSSQLTEKCLLQPGQIQKTFAMVFMYNPKTSYSTKLYLYLVTCDKAARVTVTASQPSFNKTIQVDKDSSSRVTLDYPFMITESSITSKVVVISSNVAISVYAFYDGSNTADATACLPQEDLGQEYYISTPSLSSSASKEFSIANGFESIAHVNVTVSATITYGGVSYSKGKVLSLSLKQREVIQFQSSYDLTGTKISSSAPVAVFTGHSNNPGYNWKPTMEQLHPVKNWGTFFAVFPFLAHTSDIINIMASSNDTIVNVTSSSGTSTHNLQEGSHVQVTVNSIKLVNSTQPIMVSYLTNYAYTSSLRYYYEPFLTTVPPSLLGRQYYRFVTRSSHDNFLLIVSNTSSVSGFFIDGTPLSSYSTTKKEFNGFRGWEVKLGKTEGKHEIYHETSTFTFYAFGTGTYTSYGYSVGQFPNPEECSIRCLPHMAEYILPKSLLSEAHLDVLNVHLKDPQCKAVKEKDKYLIKIPFNRCGSSVLTEDGTTFYANTIYGTIPNTDVHRIEIPVRCEMHGNKSVELLINPKVNNVICKGYYNVSMQLYQSDSFTEPLTLYPRELDLHSSLHVEFKVVSEEKGLQILTETLTASPAPENTTRKYTVIQNGCRQDSTLQVHQVDDPRLQRFTFHLFKFDQSQDIYLAANVVICHNATSPNRCTKGCISPRLRRDVQASMEQLDTNTLSLGPFGYSSNKKNRLA</sequence>
<reference evidence="4" key="1">
    <citation type="thesis" date="2020" institute="ProQuest LLC" country="789 East Eisenhower Parkway, Ann Arbor, MI, USA">
        <title>Comparative Genomics and Chromosome Evolution.</title>
        <authorList>
            <person name="Mudd A.B."/>
        </authorList>
    </citation>
    <scope>NUCLEOTIDE SEQUENCE</scope>
    <source>
        <strain evidence="4">237g6f4</strain>
        <tissue evidence="4">Blood</tissue>
    </source>
</reference>
<dbReference type="Pfam" id="PF23344">
    <property type="entry name" value="ZP-N"/>
    <property type="match status" value="1"/>
</dbReference>
<dbReference type="InterPro" id="IPR035234">
    <property type="entry name" value="IgGFc-bd_N"/>
</dbReference>
<dbReference type="Gene3D" id="2.60.40.3210">
    <property type="entry name" value="Zona pellucida, ZP-N domain"/>
    <property type="match status" value="1"/>
</dbReference>
<comment type="caution">
    <text evidence="4">The sequence shown here is derived from an EMBL/GenBank/DDBJ whole genome shotgun (WGS) entry which is preliminary data.</text>
</comment>
<protein>
    <recommendedName>
        <fullName evidence="3">ZP domain-containing protein</fullName>
    </recommendedName>
</protein>
<proteinExistence type="predicted"/>
<name>A0AAV7A6L2_ENGPU</name>
<dbReference type="PANTHER" id="PTHR46534:SF4">
    <property type="entry name" value="IGGFC-BINDING PROTEIN-LIKE"/>
    <property type="match status" value="1"/>
</dbReference>
<feature type="signal peptide" evidence="2">
    <location>
        <begin position="1"/>
        <end position="21"/>
    </location>
</feature>
<accession>A0AAV7A6L2</accession>
<dbReference type="EMBL" id="WNYA01000009">
    <property type="protein sequence ID" value="KAG8557244.1"/>
    <property type="molecule type" value="Genomic_DNA"/>
</dbReference>
<gene>
    <name evidence="4" type="ORF">GDO81_018377</name>
</gene>
<dbReference type="Gene3D" id="2.60.40.4100">
    <property type="entry name" value="Zona pellucida, ZP-C domain"/>
    <property type="match status" value="1"/>
</dbReference>
<evidence type="ECO:0000256" key="2">
    <source>
        <dbReference type="SAM" id="SignalP"/>
    </source>
</evidence>
<keyword evidence="5" id="KW-1185">Reference proteome</keyword>
<evidence type="ECO:0000313" key="4">
    <source>
        <dbReference type="EMBL" id="KAG8557244.1"/>
    </source>
</evidence>
<dbReference type="Proteomes" id="UP000824782">
    <property type="component" value="Unassembled WGS sequence"/>
</dbReference>
<dbReference type="SMART" id="SM00241">
    <property type="entry name" value="ZP"/>
    <property type="match status" value="1"/>
</dbReference>
<dbReference type="AlphaFoldDB" id="A0AAV7A6L2"/>
<evidence type="ECO:0000259" key="3">
    <source>
        <dbReference type="PROSITE" id="PS51034"/>
    </source>
</evidence>
<dbReference type="PANTHER" id="PTHR46534">
    <property type="entry name" value="IGGFC_BINDING DOMAIN-CONTAINING PROTEIN"/>
    <property type="match status" value="1"/>
</dbReference>
<dbReference type="InterPro" id="IPR042235">
    <property type="entry name" value="ZP-C_dom"/>
</dbReference>
<keyword evidence="1" id="KW-1015">Disulfide bond</keyword>
<organism evidence="4 5">
    <name type="scientific">Engystomops pustulosus</name>
    <name type="common">Tungara frog</name>
    <name type="synonym">Physalaemus pustulosus</name>
    <dbReference type="NCBI Taxonomy" id="76066"/>
    <lineage>
        <taxon>Eukaryota</taxon>
        <taxon>Metazoa</taxon>
        <taxon>Chordata</taxon>
        <taxon>Craniata</taxon>
        <taxon>Vertebrata</taxon>
        <taxon>Euteleostomi</taxon>
        <taxon>Amphibia</taxon>
        <taxon>Batrachia</taxon>
        <taxon>Anura</taxon>
        <taxon>Neobatrachia</taxon>
        <taxon>Hyloidea</taxon>
        <taxon>Leptodactylidae</taxon>
        <taxon>Leiuperinae</taxon>
        <taxon>Engystomops</taxon>
    </lineage>
</organism>
<dbReference type="PROSITE" id="PS51034">
    <property type="entry name" value="ZP_2"/>
    <property type="match status" value="1"/>
</dbReference>
<dbReference type="Pfam" id="PF17517">
    <property type="entry name" value="IgGFc_binding"/>
    <property type="match status" value="1"/>
</dbReference>
<dbReference type="InterPro" id="IPR055356">
    <property type="entry name" value="ZP-N"/>
</dbReference>